<comment type="caution">
    <text evidence="1">The sequence shown here is derived from an EMBL/GenBank/DDBJ whole genome shotgun (WGS) entry which is preliminary data.</text>
</comment>
<evidence type="ECO:0000313" key="2">
    <source>
        <dbReference type="Proteomes" id="UP000887116"/>
    </source>
</evidence>
<protein>
    <submittedName>
        <fullName evidence="1">Uncharacterized protein</fullName>
    </submittedName>
</protein>
<proteinExistence type="predicted"/>
<dbReference type="Proteomes" id="UP000887116">
    <property type="component" value="Unassembled WGS sequence"/>
</dbReference>
<evidence type="ECO:0000313" key="1">
    <source>
        <dbReference type="EMBL" id="GFQ80337.1"/>
    </source>
</evidence>
<organism evidence="1 2">
    <name type="scientific">Trichonephila clavata</name>
    <name type="common">Joro spider</name>
    <name type="synonym">Nephila clavata</name>
    <dbReference type="NCBI Taxonomy" id="2740835"/>
    <lineage>
        <taxon>Eukaryota</taxon>
        <taxon>Metazoa</taxon>
        <taxon>Ecdysozoa</taxon>
        <taxon>Arthropoda</taxon>
        <taxon>Chelicerata</taxon>
        <taxon>Arachnida</taxon>
        <taxon>Araneae</taxon>
        <taxon>Araneomorphae</taxon>
        <taxon>Entelegynae</taxon>
        <taxon>Araneoidea</taxon>
        <taxon>Nephilidae</taxon>
        <taxon>Trichonephila</taxon>
    </lineage>
</organism>
<sequence length="103" mass="12240">MNESMNQERSWSFLQSGTTIPPYPYELQGMFRKTTEYFFHLRLLLQKYLNCIVFYSREGGSSPACCGNDDIGDVTPETSKTIYWRWMFSERNYRLIGQRNEVI</sequence>
<gene>
    <name evidence="1" type="ORF">TNCT_118431</name>
</gene>
<dbReference type="EMBL" id="BMAO01002381">
    <property type="protein sequence ID" value="GFQ80337.1"/>
    <property type="molecule type" value="Genomic_DNA"/>
</dbReference>
<dbReference type="AlphaFoldDB" id="A0A8X6FI76"/>
<name>A0A8X6FI76_TRICU</name>
<reference evidence="1" key="1">
    <citation type="submission" date="2020-07" db="EMBL/GenBank/DDBJ databases">
        <title>Multicomponent nature underlies the extraordinary mechanical properties of spider dragline silk.</title>
        <authorList>
            <person name="Kono N."/>
            <person name="Nakamura H."/>
            <person name="Mori M."/>
            <person name="Yoshida Y."/>
            <person name="Ohtoshi R."/>
            <person name="Malay A.D."/>
            <person name="Moran D.A.P."/>
            <person name="Tomita M."/>
            <person name="Numata K."/>
            <person name="Arakawa K."/>
        </authorList>
    </citation>
    <scope>NUCLEOTIDE SEQUENCE</scope>
</reference>
<keyword evidence="2" id="KW-1185">Reference proteome</keyword>
<accession>A0A8X6FI76</accession>